<dbReference type="EMBL" id="BAABHY010000001">
    <property type="protein sequence ID" value="GAA5107527.1"/>
    <property type="molecule type" value="Genomic_DNA"/>
</dbReference>
<protein>
    <submittedName>
        <fullName evidence="8">Integrase arm-type DNA-binding domain-containing protein</fullName>
    </submittedName>
</protein>
<dbReference type="Pfam" id="PF22022">
    <property type="entry name" value="Phage_int_M"/>
    <property type="match status" value="1"/>
</dbReference>
<dbReference type="PROSITE" id="PS51898">
    <property type="entry name" value="TYR_RECOMBINASE"/>
    <property type="match status" value="1"/>
</dbReference>
<keyword evidence="4" id="KW-0233">DNA recombination</keyword>
<dbReference type="RefSeq" id="WP_345489201.1">
    <property type="nucleotide sequence ID" value="NZ_BAABHY010000001.1"/>
</dbReference>
<dbReference type="Pfam" id="PF13356">
    <property type="entry name" value="Arm-DNA-bind_3"/>
    <property type="match status" value="1"/>
</dbReference>
<dbReference type="CDD" id="cd00801">
    <property type="entry name" value="INT_P4_C"/>
    <property type="match status" value="1"/>
</dbReference>
<dbReference type="InterPro" id="IPR002104">
    <property type="entry name" value="Integrase_catalytic"/>
</dbReference>
<dbReference type="Gene3D" id="3.30.160.390">
    <property type="entry name" value="Integrase, DNA-binding domain"/>
    <property type="match status" value="1"/>
</dbReference>
<proteinExistence type="inferred from homology"/>
<keyword evidence="9" id="KW-1185">Reference proteome</keyword>
<evidence type="ECO:0000313" key="9">
    <source>
        <dbReference type="Proteomes" id="UP001500171"/>
    </source>
</evidence>
<comment type="caution">
    <text evidence="8">The sequence shown here is derived from an EMBL/GenBank/DDBJ whole genome shotgun (WGS) entry which is preliminary data.</text>
</comment>
<evidence type="ECO:0000256" key="5">
    <source>
        <dbReference type="PROSITE-ProRule" id="PRU01248"/>
    </source>
</evidence>
<dbReference type="InterPro" id="IPR053876">
    <property type="entry name" value="Phage_int_M"/>
</dbReference>
<evidence type="ECO:0000256" key="3">
    <source>
        <dbReference type="ARBA" id="ARBA00023125"/>
    </source>
</evidence>
<comment type="similarity">
    <text evidence="1">Belongs to the 'phage' integrase family.</text>
</comment>
<dbReference type="PROSITE" id="PS51900">
    <property type="entry name" value="CB"/>
    <property type="match status" value="1"/>
</dbReference>
<dbReference type="Gene3D" id="1.10.443.10">
    <property type="entry name" value="Intergrase catalytic core"/>
    <property type="match status" value="1"/>
</dbReference>
<dbReference type="Gene3D" id="1.10.150.130">
    <property type="match status" value="1"/>
</dbReference>
<evidence type="ECO:0000256" key="2">
    <source>
        <dbReference type="ARBA" id="ARBA00022908"/>
    </source>
</evidence>
<evidence type="ECO:0000313" key="8">
    <source>
        <dbReference type="EMBL" id="GAA5107527.1"/>
    </source>
</evidence>
<dbReference type="InterPro" id="IPR050808">
    <property type="entry name" value="Phage_Integrase"/>
</dbReference>
<dbReference type="InterPro" id="IPR044068">
    <property type="entry name" value="CB"/>
</dbReference>
<name>A0ABP9N2A1_9GAMM</name>
<evidence type="ECO:0000256" key="1">
    <source>
        <dbReference type="ARBA" id="ARBA00008857"/>
    </source>
</evidence>
<keyword evidence="3 5" id="KW-0238">DNA-binding</keyword>
<reference evidence="9" key="1">
    <citation type="journal article" date="2019" name="Int. J. Syst. Evol. Microbiol.">
        <title>The Global Catalogue of Microorganisms (GCM) 10K type strain sequencing project: providing services to taxonomists for standard genome sequencing and annotation.</title>
        <authorList>
            <consortium name="The Broad Institute Genomics Platform"/>
            <consortium name="The Broad Institute Genome Sequencing Center for Infectious Disease"/>
            <person name="Wu L."/>
            <person name="Ma J."/>
        </authorList>
    </citation>
    <scope>NUCLEOTIDE SEQUENCE [LARGE SCALE GENOMIC DNA]</scope>
    <source>
        <strain evidence="9">JCM 18050</strain>
    </source>
</reference>
<dbReference type="PANTHER" id="PTHR30629">
    <property type="entry name" value="PROPHAGE INTEGRASE"/>
    <property type="match status" value="1"/>
</dbReference>
<dbReference type="InterPro" id="IPR011010">
    <property type="entry name" value="DNA_brk_join_enz"/>
</dbReference>
<evidence type="ECO:0000256" key="4">
    <source>
        <dbReference type="ARBA" id="ARBA00023172"/>
    </source>
</evidence>
<evidence type="ECO:0000259" key="7">
    <source>
        <dbReference type="PROSITE" id="PS51900"/>
    </source>
</evidence>
<dbReference type="SUPFAM" id="SSF56349">
    <property type="entry name" value="DNA breaking-rejoining enzymes"/>
    <property type="match status" value="1"/>
</dbReference>
<dbReference type="InterPro" id="IPR025166">
    <property type="entry name" value="Integrase_DNA_bind_dom"/>
</dbReference>
<accession>A0ABP9N2A1</accession>
<keyword evidence="2" id="KW-0229">DNA integration</keyword>
<dbReference type="GO" id="GO:0003677">
    <property type="term" value="F:DNA binding"/>
    <property type="evidence" value="ECO:0007669"/>
    <property type="project" value="UniProtKB-KW"/>
</dbReference>
<dbReference type="Pfam" id="PF00589">
    <property type="entry name" value="Phage_integrase"/>
    <property type="match status" value="1"/>
</dbReference>
<organism evidence="8 9">
    <name type="scientific">Orbus sasakiae</name>
    <dbReference type="NCBI Taxonomy" id="1078475"/>
    <lineage>
        <taxon>Bacteria</taxon>
        <taxon>Pseudomonadati</taxon>
        <taxon>Pseudomonadota</taxon>
        <taxon>Gammaproteobacteria</taxon>
        <taxon>Orbales</taxon>
        <taxon>Orbaceae</taxon>
        <taxon>Orbus</taxon>
    </lineage>
</organism>
<dbReference type="PANTHER" id="PTHR30629:SF9">
    <property type="entry name" value="PROTEIN INTB-RELATED"/>
    <property type="match status" value="1"/>
</dbReference>
<feature type="domain" description="Core-binding (CB)" evidence="7">
    <location>
        <begin position="94"/>
        <end position="174"/>
    </location>
</feature>
<dbReference type="InterPro" id="IPR013762">
    <property type="entry name" value="Integrase-like_cat_sf"/>
</dbReference>
<dbReference type="InterPro" id="IPR010998">
    <property type="entry name" value="Integrase_recombinase_N"/>
</dbReference>
<gene>
    <name evidence="8" type="ORF">GCM10023211_08740</name>
</gene>
<dbReference type="Proteomes" id="UP001500171">
    <property type="component" value="Unassembled WGS sequence"/>
</dbReference>
<dbReference type="InterPro" id="IPR038488">
    <property type="entry name" value="Integrase_DNA-bd_sf"/>
</dbReference>
<sequence length="413" mass="47875">MALSEFKIKSAKPRDKQYRLSDGGGLSLTIHPNGSKYWHLRYRFNNKENILSLGIYPTVSLSDARLAKDKAKKILSEGLNPKVKHEQLDNQETLTFEVIAKKWCKSQLKWSEPHRHRVFRTLELNLFPIIGAKEISQLTTKSLLIPIRNVEGQGKTELASRLQQRIHSIMRYAVQQGLIDYNPAQDLMGCVMKQKVVHRPALELEQIPTLLQRIDNYKCRIITKLALKLSLLIFIRSSELRLARWSEIDFDKKIWTIPAQREEIPDTRYSYRGSKMKTSHLVPLSTQAIEVLKQLHAISGHYDLVFIGDHNPFKPMSENTINHALRKMGYNTKTEVCGHGFRTMACSALVESNLWSRDAIERQMSHQERNGVRAAYIHKAEHISERIKMLQWWADYLDTIKDGFIMPYEFKVA</sequence>
<evidence type="ECO:0000259" key="6">
    <source>
        <dbReference type="PROSITE" id="PS51898"/>
    </source>
</evidence>
<feature type="domain" description="Tyr recombinase" evidence="6">
    <location>
        <begin position="197"/>
        <end position="389"/>
    </location>
</feature>